<dbReference type="VEuPathDB" id="FungiDB:I7I53_09935"/>
<name>A0A8A1L6H5_AJEC8</name>
<evidence type="ECO:0000313" key="1">
    <source>
        <dbReference type="EMBL" id="QSS49546.1"/>
    </source>
</evidence>
<dbReference type="EMBL" id="CP069102">
    <property type="protein sequence ID" value="QSS49546.1"/>
    <property type="molecule type" value="Genomic_DNA"/>
</dbReference>
<accession>A0A8A1L6H5</accession>
<organism evidence="1 2">
    <name type="scientific">Ajellomyces capsulatus (strain H88)</name>
    <name type="common">Darling's disease fungus</name>
    <name type="synonym">Histoplasma capsulatum</name>
    <dbReference type="NCBI Taxonomy" id="544711"/>
    <lineage>
        <taxon>Eukaryota</taxon>
        <taxon>Fungi</taxon>
        <taxon>Dikarya</taxon>
        <taxon>Ascomycota</taxon>
        <taxon>Pezizomycotina</taxon>
        <taxon>Eurotiomycetes</taxon>
        <taxon>Eurotiomycetidae</taxon>
        <taxon>Onygenales</taxon>
        <taxon>Ajellomycetaceae</taxon>
        <taxon>Histoplasma</taxon>
    </lineage>
</organism>
<gene>
    <name evidence="1" type="ORF">I7I53_09935</name>
</gene>
<proteinExistence type="predicted"/>
<sequence length="63" mass="7139">MTRVICKQIFGANPCWMQFSGWRQGDGWVISILHLGQAKLGSVFYDCVLKVAQRSCRTLSHLP</sequence>
<dbReference type="AlphaFoldDB" id="A0A8A1L6H5"/>
<protein>
    <submittedName>
        <fullName evidence="1">Uncharacterized protein</fullName>
    </submittedName>
</protein>
<evidence type="ECO:0000313" key="2">
    <source>
        <dbReference type="Proteomes" id="UP000663419"/>
    </source>
</evidence>
<reference evidence="1" key="1">
    <citation type="submission" date="2021-01" db="EMBL/GenBank/DDBJ databases">
        <title>Chromosome-level genome assembly of a human fungal pathogen reveals clustering of transcriptionally co-regulated genes.</title>
        <authorList>
            <person name="Voorhies M."/>
            <person name="Cohen S."/>
            <person name="Shea T.P."/>
            <person name="Petrus S."/>
            <person name="Munoz J.F."/>
            <person name="Poplawski S."/>
            <person name="Goldman W.E."/>
            <person name="Michael T."/>
            <person name="Cuomo C.A."/>
            <person name="Sil A."/>
            <person name="Beyhan S."/>
        </authorList>
    </citation>
    <scope>NUCLEOTIDE SEQUENCE</scope>
    <source>
        <strain evidence="1">H88</strain>
    </source>
</reference>
<dbReference type="Proteomes" id="UP000663419">
    <property type="component" value="Chromosome 1"/>
</dbReference>